<feature type="compositionally biased region" description="Low complexity" evidence="1">
    <location>
        <begin position="53"/>
        <end position="64"/>
    </location>
</feature>
<evidence type="ECO:0000313" key="2">
    <source>
        <dbReference type="EMBL" id="KIJ25443.1"/>
    </source>
</evidence>
<keyword evidence="3" id="KW-1185">Reference proteome</keyword>
<accession>A0A0C9T8U3</accession>
<gene>
    <name evidence="2" type="ORF">M422DRAFT_273585</name>
</gene>
<evidence type="ECO:0000256" key="1">
    <source>
        <dbReference type="SAM" id="MobiDB-lite"/>
    </source>
</evidence>
<dbReference type="Proteomes" id="UP000054279">
    <property type="component" value="Unassembled WGS sequence"/>
</dbReference>
<name>A0A0C9T8U3_SPHS4</name>
<feature type="compositionally biased region" description="Basic and acidic residues" evidence="1">
    <location>
        <begin position="175"/>
        <end position="191"/>
    </location>
</feature>
<dbReference type="HOGENOM" id="CLU_012886_6_0_1"/>
<feature type="compositionally biased region" description="Polar residues" evidence="1">
    <location>
        <begin position="219"/>
        <end position="250"/>
    </location>
</feature>
<feature type="compositionally biased region" description="Basic and acidic residues" evidence="1">
    <location>
        <begin position="251"/>
        <end position="266"/>
    </location>
</feature>
<protein>
    <submittedName>
        <fullName evidence="2">Uncharacterized protein</fullName>
    </submittedName>
</protein>
<feature type="compositionally biased region" description="Polar residues" evidence="1">
    <location>
        <begin position="100"/>
        <end position="111"/>
    </location>
</feature>
<sequence>MAPKKRTVDKVPAGTGDAADSGSTPNVIGGNDPTMNPGKDPSQRVSAISQMNTSRPTTRSTRVTDQLAQPVSERGISEDPTQTPNPHGGSRDLLYPKTYSEYSEPSEQSASADPDPEELVLGDQIQEMLDTINEHMDESNSALEARTRTLQTRLIAIRERYPMIAKGKSSIPPRDPTKDPNNEDVDPHFERPINWSDNYIDEELTNGQPNADPELIPSTKGSNNRSNAKQTLDQAPTDHLNQVATAAQSTRMDENTRELEIQDKTRKSVQYAPFDGIEDNDTDSETTVSNHREGSVPFQQLDDKDILDMSNNESDNALVCMVRYMLDQNLHTTMENSPLAKAGVKVTPPTSIAGNRALKLSRPLLKVSYDG</sequence>
<dbReference type="AlphaFoldDB" id="A0A0C9T8U3"/>
<organism evidence="2 3">
    <name type="scientific">Sphaerobolus stellatus (strain SS14)</name>
    <dbReference type="NCBI Taxonomy" id="990650"/>
    <lineage>
        <taxon>Eukaryota</taxon>
        <taxon>Fungi</taxon>
        <taxon>Dikarya</taxon>
        <taxon>Basidiomycota</taxon>
        <taxon>Agaricomycotina</taxon>
        <taxon>Agaricomycetes</taxon>
        <taxon>Phallomycetidae</taxon>
        <taxon>Geastrales</taxon>
        <taxon>Sphaerobolaceae</taxon>
        <taxon>Sphaerobolus</taxon>
    </lineage>
</organism>
<feature type="region of interest" description="Disordered" evidence="1">
    <location>
        <begin position="166"/>
        <end position="294"/>
    </location>
</feature>
<dbReference type="EMBL" id="KN837414">
    <property type="protein sequence ID" value="KIJ25443.1"/>
    <property type="molecule type" value="Genomic_DNA"/>
</dbReference>
<proteinExistence type="predicted"/>
<evidence type="ECO:0000313" key="3">
    <source>
        <dbReference type="Proteomes" id="UP000054279"/>
    </source>
</evidence>
<reference evidence="2 3" key="1">
    <citation type="submission" date="2014-06" db="EMBL/GenBank/DDBJ databases">
        <title>Evolutionary Origins and Diversification of the Mycorrhizal Mutualists.</title>
        <authorList>
            <consortium name="DOE Joint Genome Institute"/>
            <consortium name="Mycorrhizal Genomics Consortium"/>
            <person name="Kohler A."/>
            <person name="Kuo A."/>
            <person name="Nagy L.G."/>
            <person name="Floudas D."/>
            <person name="Copeland A."/>
            <person name="Barry K.W."/>
            <person name="Cichocki N."/>
            <person name="Veneault-Fourrey C."/>
            <person name="LaButti K."/>
            <person name="Lindquist E.A."/>
            <person name="Lipzen A."/>
            <person name="Lundell T."/>
            <person name="Morin E."/>
            <person name="Murat C."/>
            <person name="Riley R."/>
            <person name="Ohm R."/>
            <person name="Sun H."/>
            <person name="Tunlid A."/>
            <person name="Henrissat B."/>
            <person name="Grigoriev I.V."/>
            <person name="Hibbett D.S."/>
            <person name="Martin F."/>
        </authorList>
    </citation>
    <scope>NUCLEOTIDE SEQUENCE [LARGE SCALE GENOMIC DNA]</scope>
    <source>
        <strain evidence="2 3">SS14</strain>
    </source>
</reference>
<feature type="region of interest" description="Disordered" evidence="1">
    <location>
        <begin position="1"/>
        <end position="116"/>
    </location>
</feature>
<feature type="compositionally biased region" description="Polar residues" evidence="1">
    <location>
        <begin position="43"/>
        <end position="52"/>
    </location>
</feature>